<sequence>MTEAPPLIDTAAEPARAPGPTGLDAFRVMTRIRRDPCSAFQELVERYGNIVRIDASGQQFFLVNDPDLVEAVFVARQSNYGKTLNAKVAAMALGNGLLTNEGESWTRQRRIMQPLFARRQLDRFAESMIDAAERALARWATRPDGDRLDVSVAMNALTLDVTGPALFGGDLSDDAARVHEALVEILRCVGKAMTSLLTWLPLRIPGITPDSALRLQAPRWRKLDAAVGVLDDVVARLIRERQDDRRDERHDLLGLLLDARDEAGAAAMSPRQVRDELKTFLLVGHDTTAYSLAWTLLLLSNHPEARERLIAEVDTVLGGRRPTPADLDQLPWTSAVIEEAMRLYPPSWLIERQAIADDVLGGYHVPAGATVYVAPYLLHHDPRSWPNPEGFDPRRFLPEHRQFVFPAADATANPLVRPRFSYLPFGAGHRQCIGLGFARIQAKLILAMLTQRYTFDLAAGARVLPEHTLTLRPRDGLPMVLRRRAAAADSAAPLG</sequence>
<dbReference type="Proteomes" id="UP000006304">
    <property type="component" value="Chromosome"/>
</dbReference>
<dbReference type="PROSITE" id="PS00086">
    <property type="entry name" value="CYTOCHROME_P450"/>
    <property type="match status" value="1"/>
</dbReference>
<keyword evidence="5 7" id="KW-0408">Iron</keyword>
<dbReference type="AlphaFoldDB" id="K0EWJ3"/>
<evidence type="ECO:0000313" key="10">
    <source>
        <dbReference type="Proteomes" id="UP000006304"/>
    </source>
</evidence>
<feature type="binding site" description="axial binding residue" evidence="7">
    <location>
        <position position="432"/>
    </location>
    <ligand>
        <name>heme</name>
        <dbReference type="ChEBI" id="CHEBI:30413"/>
    </ligand>
    <ligandPart>
        <name>Fe</name>
        <dbReference type="ChEBI" id="CHEBI:18248"/>
    </ligandPart>
</feature>
<evidence type="ECO:0000313" key="9">
    <source>
        <dbReference type="EMBL" id="AFU01822.1"/>
    </source>
</evidence>
<dbReference type="SUPFAM" id="SSF48264">
    <property type="entry name" value="Cytochrome P450"/>
    <property type="match status" value="1"/>
</dbReference>
<dbReference type="InterPro" id="IPR050196">
    <property type="entry name" value="Cytochrome_P450_Monoox"/>
</dbReference>
<dbReference type="PANTHER" id="PTHR24291:SF50">
    <property type="entry name" value="BIFUNCTIONAL ALBAFLAVENONE MONOOXYGENASE_TERPENE SYNTHASE"/>
    <property type="match status" value="1"/>
</dbReference>
<dbReference type="InterPro" id="IPR002403">
    <property type="entry name" value="Cyt_P450_E_grp-IV"/>
</dbReference>
<comment type="similarity">
    <text evidence="1 8">Belongs to the cytochrome P450 family.</text>
</comment>
<comment type="cofactor">
    <cofactor evidence="7">
        <name>heme</name>
        <dbReference type="ChEBI" id="CHEBI:30413"/>
    </cofactor>
</comment>
<accession>K0EWJ3</accession>
<dbReference type="HOGENOM" id="CLU_001570_5_1_11"/>
<keyword evidence="6 8" id="KW-0503">Monooxygenase</keyword>
<evidence type="ECO:0000256" key="1">
    <source>
        <dbReference type="ARBA" id="ARBA00010617"/>
    </source>
</evidence>
<dbReference type="STRING" id="1133849.O3I_019315"/>
<dbReference type="InterPro" id="IPR017972">
    <property type="entry name" value="Cyt_P450_CS"/>
</dbReference>
<dbReference type="CDD" id="cd20620">
    <property type="entry name" value="CYP132-like"/>
    <property type="match status" value="1"/>
</dbReference>
<evidence type="ECO:0000256" key="2">
    <source>
        <dbReference type="ARBA" id="ARBA00022617"/>
    </source>
</evidence>
<dbReference type="Gene3D" id="1.10.630.10">
    <property type="entry name" value="Cytochrome P450"/>
    <property type="match status" value="1"/>
</dbReference>
<dbReference type="GO" id="GO:0004497">
    <property type="term" value="F:monooxygenase activity"/>
    <property type="evidence" value="ECO:0007669"/>
    <property type="project" value="UniProtKB-KW"/>
</dbReference>
<dbReference type="InterPro" id="IPR001128">
    <property type="entry name" value="Cyt_P450"/>
</dbReference>
<dbReference type="RefSeq" id="WP_014984677.1">
    <property type="nucleotide sequence ID" value="NC_018681.1"/>
</dbReference>
<evidence type="ECO:0000256" key="7">
    <source>
        <dbReference type="PIRSR" id="PIRSR602403-1"/>
    </source>
</evidence>
<keyword evidence="2 7" id="KW-0349">Heme</keyword>
<dbReference type="GO" id="GO:0016705">
    <property type="term" value="F:oxidoreductase activity, acting on paired donors, with incorporation or reduction of molecular oxygen"/>
    <property type="evidence" value="ECO:0007669"/>
    <property type="project" value="InterPro"/>
</dbReference>
<evidence type="ECO:0000256" key="6">
    <source>
        <dbReference type="ARBA" id="ARBA00023033"/>
    </source>
</evidence>
<dbReference type="PRINTS" id="PR00465">
    <property type="entry name" value="EP450IV"/>
</dbReference>
<organism evidence="9 10">
    <name type="scientific">Nocardia brasiliensis (strain ATCC 700358 / HUJEG-1)</name>
    <dbReference type="NCBI Taxonomy" id="1133849"/>
    <lineage>
        <taxon>Bacteria</taxon>
        <taxon>Bacillati</taxon>
        <taxon>Actinomycetota</taxon>
        <taxon>Actinomycetes</taxon>
        <taxon>Mycobacteriales</taxon>
        <taxon>Nocardiaceae</taxon>
        <taxon>Nocardia</taxon>
    </lineage>
</organism>
<name>K0EWJ3_NOCB7</name>
<keyword evidence="4 8" id="KW-0560">Oxidoreductase</keyword>
<evidence type="ECO:0000256" key="4">
    <source>
        <dbReference type="ARBA" id="ARBA00023002"/>
    </source>
</evidence>
<dbReference type="GO" id="GO:0005506">
    <property type="term" value="F:iron ion binding"/>
    <property type="evidence" value="ECO:0007669"/>
    <property type="project" value="InterPro"/>
</dbReference>
<keyword evidence="3 7" id="KW-0479">Metal-binding</keyword>
<proteinExistence type="inferred from homology"/>
<evidence type="ECO:0000256" key="8">
    <source>
        <dbReference type="RuleBase" id="RU000461"/>
    </source>
</evidence>
<gene>
    <name evidence="9" type="ORF">O3I_019315</name>
</gene>
<dbReference type="PRINTS" id="PR00385">
    <property type="entry name" value="P450"/>
</dbReference>
<keyword evidence="10" id="KW-1185">Reference proteome</keyword>
<evidence type="ECO:0000256" key="3">
    <source>
        <dbReference type="ARBA" id="ARBA00022723"/>
    </source>
</evidence>
<dbReference type="Pfam" id="PF00067">
    <property type="entry name" value="p450"/>
    <property type="match status" value="1"/>
</dbReference>
<reference evidence="9 10" key="1">
    <citation type="journal article" date="2012" name="J. Bacteriol.">
        <title>Complete genome sequence of Nocardia brasiliensis HUJEG-1.</title>
        <authorList>
            <person name="Vera-Cabrera L."/>
            <person name="Ortiz-Lopez R."/>
            <person name="Elizondo-Gonzalez R."/>
            <person name="Perez-Maya A.A."/>
            <person name="Ocampo-Candiani J."/>
        </authorList>
    </citation>
    <scope>NUCLEOTIDE SEQUENCE [LARGE SCALE GENOMIC DNA]</scope>
    <source>
        <strain evidence="10">ATCC 700358</strain>
    </source>
</reference>
<dbReference type="EMBL" id="CP003876">
    <property type="protein sequence ID" value="AFU01822.1"/>
    <property type="molecule type" value="Genomic_DNA"/>
</dbReference>
<protein>
    <submittedName>
        <fullName evidence="9">Cytochrome P450</fullName>
    </submittedName>
</protein>
<dbReference type="KEGG" id="nbr:O3I_019315"/>
<dbReference type="GO" id="GO:0020037">
    <property type="term" value="F:heme binding"/>
    <property type="evidence" value="ECO:0007669"/>
    <property type="project" value="InterPro"/>
</dbReference>
<dbReference type="InterPro" id="IPR036396">
    <property type="entry name" value="Cyt_P450_sf"/>
</dbReference>
<evidence type="ECO:0000256" key="5">
    <source>
        <dbReference type="ARBA" id="ARBA00023004"/>
    </source>
</evidence>
<dbReference type="PANTHER" id="PTHR24291">
    <property type="entry name" value="CYTOCHROME P450 FAMILY 4"/>
    <property type="match status" value="1"/>
</dbReference>
<dbReference type="eggNOG" id="COG2124">
    <property type="taxonomic scope" value="Bacteria"/>
</dbReference>